<feature type="region of interest" description="Disordered" evidence="1">
    <location>
        <begin position="76"/>
        <end position="127"/>
    </location>
</feature>
<feature type="region of interest" description="Disordered" evidence="1">
    <location>
        <begin position="1"/>
        <end position="31"/>
    </location>
</feature>
<dbReference type="Proteomes" id="UP000008460">
    <property type="component" value="Chromosome"/>
</dbReference>
<name>F4H684_CELFA</name>
<feature type="compositionally biased region" description="Low complexity" evidence="1">
    <location>
        <begin position="76"/>
        <end position="85"/>
    </location>
</feature>
<reference evidence="2 3" key="1">
    <citation type="submission" date="2011-04" db="EMBL/GenBank/DDBJ databases">
        <title>Complete sequence of Cellulomonas fimi ATCC 484.</title>
        <authorList>
            <consortium name="US DOE Joint Genome Institute"/>
            <person name="Lucas S."/>
            <person name="Han J."/>
            <person name="Lapidus A."/>
            <person name="Cheng J.-F."/>
            <person name="Goodwin L."/>
            <person name="Pitluck S."/>
            <person name="Peters L."/>
            <person name="Chertkov O."/>
            <person name="Detter J.C."/>
            <person name="Han C."/>
            <person name="Tapia R."/>
            <person name="Land M."/>
            <person name="Hauser L."/>
            <person name="Kyrpides N."/>
            <person name="Ivanova N."/>
            <person name="Ovchinnikova G."/>
            <person name="Pagani I."/>
            <person name="Mead D."/>
            <person name="Brumm P."/>
            <person name="Woyke T."/>
        </authorList>
    </citation>
    <scope>NUCLEOTIDE SEQUENCE [LARGE SCALE GENOMIC DNA]</scope>
    <source>
        <strain evidence="3">ATCC 484 / DSM 20113 / JCM 1341 / NBRC 15513 / NCIMB 8980 / NCTC 7547</strain>
    </source>
</reference>
<protein>
    <submittedName>
        <fullName evidence="2">Chromosome segregation protein SMC</fullName>
    </submittedName>
</protein>
<dbReference type="AlphaFoldDB" id="F4H684"/>
<dbReference type="EMBL" id="CP002666">
    <property type="protein sequence ID" value="AEE44396.1"/>
    <property type="molecule type" value="Genomic_DNA"/>
</dbReference>
<gene>
    <name evidence="2" type="ordered locus">Celf_0251</name>
</gene>
<organism evidence="2 3">
    <name type="scientific">Cellulomonas fimi (strain ATCC 484 / DSM 20113 / JCM 1341 / CCUG 24087 / LMG 16345 / NBRC 15513 / NCIMB 8980 / NCTC 7547 / NRS-133)</name>
    <dbReference type="NCBI Taxonomy" id="590998"/>
    <lineage>
        <taxon>Bacteria</taxon>
        <taxon>Bacillati</taxon>
        <taxon>Actinomycetota</taxon>
        <taxon>Actinomycetes</taxon>
        <taxon>Micrococcales</taxon>
        <taxon>Cellulomonadaceae</taxon>
        <taxon>Cellulomonas</taxon>
    </lineage>
</organism>
<dbReference type="STRING" id="590998.Celf_0251"/>
<evidence type="ECO:0000313" key="2">
    <source>
        <dbReference type="EMBL" id="AEE44396.1"/>
    </source>
</evidence>
<accession>F4H684</accession>
<dbReference type="RefSeq" id="WP_013769426.1">
    <property type="nucleotide sequence ID" value="NC_015514.1"/>
</dbReference>
<evidence type="ECO:0000256" key="1">
    <source>
        <dbReference type="SAM" id="MobiDB-lite"/>
    </source>
</evidence>
<evidence type="ECO:0000313" key="3">
    <source>
        <dbReference type="Proteomes" id="UP000008460"/>
    </source>
</evidence>
<dbReference type="HOGENOM" id="CLU_1599763_0_0_11"/>
<proteinExistence type="predicted"/>
<sequence>MRDDDMTTDLARHRADEQRHAARPDDARPHLVDERDVRLALERLGLGERALTVHRATAFLTALGVTVTHGDGALARAAGTDADTGSGTGTGDRADDRGADRRSHTADDARDLWSEHGSADDGPGAGDVANLLEVRSHLRDRAPLPSAADLRARTRAAFGHRAVATA</sequence>
<keyword evidence="3" id="KW-1185">Reference proteome</keyword>
<feature type="compositionally biased region" description="Basic and acidic residues" evidence="1">
    <location>
        <begin position="92"/>
        <end position="119"/>
    </location>
</feature>
<dbReference type="KEGG" id="cfi:Celf_0251"/>